<dbReference type="PANTHER" id="PTHR48228:SF4">
    <property type="entry name" value="BLR3030 PROTEIN"/>
    <property type="match status" value="1"/>
</dbReference>
<sequence>MDRADVVVNTLRPATTERIGLTPASLDKRYPRLVVASITGWGSTGPWRDYKGWEALIMAKTG</sequence>
<evidence type="ECO:0000313" key="1">
    <source>
        <dbReference type="EMBL" id="EUA23332.1"/>
    </source>
</evidence>
<gene>
    <name evidence="1" type="ORF">I553_5068</name>
</gene>
<dbReference type="InterPro" id="IPR003673">
    <property type="entry name" value="CoA-Trfase_fam_III"/>
</dbReference>
<dbReference type="SUPFAM" id="SSF89796">
    <property type="entry name" value="CoA-transferase family III (CaiB/BaiF)"/>
    <property type="match status" value="1"/>
</dbReference>
<keyword evidence="1" id="KW-0808">Transferase</keyword>
<protein>
    <submittedName>
        <fullName evidence="1">CoA-transferase III family protein</fullName>
    </submittedName>
</protein>
<dbReference type="InterPro" id="IPR050509">
    <property type="entry name" value="CoA-transferase_III"/>
</dbReference>
<organism evidence="1">
    <name type="scientific">Mycobacterium xenopi 4042</name>
    <dbReference type="NCBI Taxonomy" id="1299334"/>
    <lineage>
        <taxon>Bacteria</taxon>
        <taxon>Bacillati</taxon>
        <taxon>Actinomycetota</taxon>
        <taxon>Actinomycetes</taxon>
        <taxon>Mycobacteriales</taxon>
        <taxon>Mycobacteriaceae</taxon>
        <taxon>Mycobacterium</taxon>
    </lineage>
</organism>
<dbReference type="Gene3D" id="3.40.50.10540">
    <property type="entry name" value="Crotonobetainyl-coa:carnitine coa-transferase, domain 1"/>
    <property type="match status" value="1"/>
</dbReference>
<dbReference type="EMBL" id="JAOB01000069">
    <property type="protein sequence ID" value="EUA23332.1"/>
    <property type="molecule type" value="Genomic_DNA"/>
</dbReference>
<dbReference type="InterPro" id="IPR023606">
    <property type="entry name" value="CoA-Trfase_III_dom_1_sf"/>
</dbReference>
<comment type="caution">
    <text evidence="1">The sequence shown here is derived from an EMBL/GenBank/DDBJ whole genome shotgun (WGS) entry which is preliminary data.</text>
</comment>
<dbReference type="AlphaFoldDB" id="X7ZUQ2"/>
<reference evidence="1" key="1">
    <citation type="submission" date="2014-01" db="EMBL/GenBank/DDBJ databases">
        <authorList>
            <person name="Brown-Elliot B."/>
            <person name="Wallace R."/>
            <person name="Lenaerts A."/>
            <person name="Ordway D."/>
            <person name="DeGroote M.A."/>
            <person name="Parker T."/>
            <person name="Sizemore C."/>
            <person name="Tallon L.J."/>
            <person name="Sadzewicz L.K."/>
            <person name="Sengamalay N."/>
            <person name="Fraser C.M."/>
            <person name="Hine E."/>
            <person name="Shefchek K.A."/>
            <person name="Das S.P."/>
            <person name="Tettelin H."/>
        </authorList>
    </citation>
    <scope>NUCLEOTIDE SEQUENCE [LARGE SCALE GENOMIC DNA]</scope>
    <source>
        <strain evidence="1">4042</strain>
    </source>
</reference>
<dbReference type="GO" id="GO:0016740">
    <property type="term" value="F:transferase activity"/>
    <property type="evidence" value="ECO:0007669"/>
    <property type="project" value="UniProtKB-KW"/>
</dbReference>
<accession>X7ZUQ2</accession>
<dbReference type="PATRIC" id="fig|1299334.3.peg.7034"/>
<dbReference type="Pfam" id="PF02515">
    <property type="entry name" value="CoA_transf_3"/>
    <property type="match status" value="1"/>
</dbReference>
<dbReference type="PANTHER" id="PTHR48228">
    <property type="entry name" value="SUCCINYL-COA--D-CITRAMALATE COA-TRANSFERASE"/>
    <property type="match status" value="1"/>
</dbReference>
<proteinExistence type="predicted"/>
<name>X7ZUQ2_MYCXE</name>